<dbReference type="AlphaFoldDB" id="A0A2T3ZBY7"/>
<dbReference type="EMBL" id="KZ679260">
    <property type="protein sequence ID" value="PTB42317.1"/>
    <property type="molecule type" value="Genomic_DNA"/>
</dbReference>
<reference evidence="2 3" key="1">
    <citation type="submission" date="2016-07" db="EMBL/GenBank/DDBJ databases">
        <title>Multiple horizontal gene transfer events from other fungi enriched the ability of initially mycotrophic Trichoderma (Ascomycota) to feed on dead plant biomass.</title>
        <authorList>
            <consortium name="DOE Joint Genome Institute"/>
            <person name="Aerts A."/>
            <person name="Atanasova L."/>
            <person name="Chenthamara K."/>
            <person name="Zhang J."/>
            <person name="Grujic M."/>
            <person name="Henrissat B."/>
            <person name="Kuo A."/>
            <person name="Salamov A."/>
            <person name="Lipzen A."/>
            <person name="Labutti K."/>
            <person name="Barry K."/>
            <person name="Miao Y."/>
            <person name="Rahimi M.J."/>
            <person name="Shen Q."/>
            <person name="Grigoriev I.V."/>
            <person name="Kubicek C.P."/>
            <person name="Druzhinina I.S."/>
        </authorList>
    </citation>
    <scope>NUCLEOTIDE SEQUENCE [LARGE SCALE GENOMIC DNA]</scope>
    <source>
        <strain evidence="2 3">CBS 433.97</strain>
    </source>
</reference>
<gene>
    <name evidence="2" type="ORF">M441DRAFT_388036</name>
</gene>
<keyword evidence="1" id="KW-0472">Membrane</keyword>
<proteinExistence type="predicted"/>
<evidence type="ECO:0000313" key="2">
    <source>
        <dbReference type="EMBL" id="PTB42317.1"/>
    </source>
</evidence>
<feature type="transmembrane region" description="Helical" evidence="1">
    <location>
        <begin position="109"/>
        <end position="127"/>
    </location>
</feature>
<keyword evidence="3" id="KW-1185">Reference proteome</keyword>
<accession>A0A2T3ZBY7</accession>
<evidence type="ECO:0000256" key="1">
    <source>
        <dbReference type="SAM" id="Phobius"/>
    </source>
</evidence>
<keyword evidence="1" id="KW-0812">Transmembrane</keyword>
<evidence type="ECO:0000313" key="3">
    <source>
        <dbReference type="Proteomes" id="UP000240493"/>
    </source>
</evidence>
<protein>
    <submittedName>
        <fullName evidence="2">Uncharacterized protein</fullName>
    </submittedName>
</protein>
<keyword evidence="1" id="KW-1133">Transmembrane helix</keyword>
<dbReference type="Proteomes" id="UP000240493">
    <property type="component" value="Unassembled WGS sequence"/>
</dbReference>
<sequence length="128" mass="14537">MDQLAECYKCALHIQPCRHKYRGQLTKSRGIQIPGLLSTHSERRASSWVPIGHAQKTPRRVRNQGSPFVFSVMYAKTKRHLARPFPVAGARKNKMSSTRPFFSHRKLRQVIPIIACTTFLLAVVRGIG</sequence>
<organism evidence="2 3">
    <name type="scientific">Trichoderma asperellum (strain ATCC 204424 / CBS 433.97 / NBRC 101777)</name>
    <dbReference type="NCBI Taxonomy" id="1042311"/>
    <lineage>
        <taxon>Eukaryota</taxon>
        <taxon>Fungi</taxon>
        <taxon>Dikarya</taxon>
        <taxon>Ascomycota</taxon>
        <taxon>Pezizomycotina</taxon>
        <taxon>Sordariomycetes</taxon>
        <taxon>Hypocreomycetidae</taxon>
        <taxon>Hypocreales</taxon>
        <taxon>Hypocreaceae</taxon>
        <taxon>Trichoderma</taxon>
    </lineage>
</organism>
<name>A0A2T3ZBY7_TRIA4</name>